<sequence>MKPDQTWFYHEGHRTVNCFCLEVVDMKSRVVSHFSPSMYGRNSYGPNLRVKMKDLK</sequence>
<accession>A0A2Z4Q7Y2</accession>
<protein>
    <submittedName>
        <fullName evidence="1">Uncharacterized protein</fullName>
    </submittedName>
</protein>
<dbReference type="EMBL" id="MH271313">
    <property type="protein sequence ID" value="AWY06197.1"/>
    <property type="molecule type" value="Genomic_DNA"/>
</dbReference>
<organism evidence="1 2">
    <name type="scientific">Gordonia phage Suzy</name>
    <dbReference type="NCBI Taxonomy" id="2201430"/>
    <lineage>
        <taxon>Viruses</taxon>
        <taxon>Duplodnaviria</taxon>
        <taxon>Heunggongvirae</taxon>
        <taxon>Uroviricota</taxon>
        <taxon>Caudoviricetes</taxon>
        <taxon>Terapinvirus</taxon>
        <taxon>Terapinvirus suzy</taxon>
    </lineage>
</organism>
<proteinExistence type="predicted"/>
<reference evidence="2" key="1">
    <citation type="submission" date="2018-04" db="EMBL/GenBank/DDBJ databases">
        <authorList>
            <person name="Harrington T."/>
            <person name="Washburn E."/>
            <person name="Bricker J."/>
            <person name="McKinney A."/>
            <person name="Betsko A.J."/>
            <person name="Garlena R.A."/>
            <person name="Russell D.A."/>
            <person name="Pope W.A."/>
            <person name="Jacobs-Sera D."/>
            <person name="Hatfull G.F."/>
        </authorList>
    </citation>
    <scope>NUCLEOTIDE SEQUENCE [LARGE SCALE GENOMIC DNA]</scope>
</reference>
<evidence type="ECO:0000313" key="2">
    <source>
        <dbReference type="Proteomes" id="UP000250774"/>
    </source>
</evidence>
<gene>
    <name evidence="1" type="primary">93</name>
    <name evidence="1" type="ORF">PBI_SUZY_93</name>
</gene>
<name>A0A2Z4Q7Y2_9CAUD</name>
<dbReference type="Proteomes" id="UP000250774">
    <property type="component" value="Segment"/>
</dbReference>
<dbReference type="GeneID" id="54993611"/>
<dbReference type="KEGG" id="vg:54993611"/>
<evidence type="ECO:0000313" key="1">
    <source>
        <dbReference type="EMBL" id="AWY06197.1"/>
    </source>
</evidence>
<keyword evidence="2" id="KW-1185">Reference proteome</keyword>
<dbReference type="RefSeq" id="YP_009803054.1">
    <property type="nucleotide sequence ID" value="NC_047990.1"/>
</dbReference>